<gene>
    <name evidence="4" type="ORF">G7Y85_03675</name>
</gene>
<comment type="caution">
    <text evidence="4">The sequence shown here is derived from an EMBL/GenBank/DDBJ whole genome shotgun (WGS) entry which is preliminary data.</text>
</comment>
<accession>A0A6M2BNR7</accession>
<protein>
    <recommendedName>
        <fullName evidence="3">DUF6438 domain-containing protein</fullName>
    </recommendedName>
</protein>
<feature type="signal peptide" evidence="2">
    <location>
        <begin position="1"/>
        <end position="21"/>
    </location>
</feature>
<evidence type="ECO:0000313" key="4">
    <source>
        <dbReference type="EMBL" id="NGY03851.1"/>
    </source>
</evidence>
<evidence type="ECO:0000256" key="1">
    <source>
        <dbReference type="SAM" id="MobiDB-lite"/>
    </source>
</evidence>
<name>A0A6M2BNR7_9GAMM</name>
<feature type="region of interest" description="Disordered" evidence="1">
    <location>
        <begin position="24"/>
        <end position="46"/>
    </location>
</feature>
<evidence type="ECO:0000256" key="2">
    <source>
        <dbReference type="SAM" id="SignalP"/>
    </source>
</evidence>
<reference evidence="4 5" key="1">
    <citation type="journal article" date="2014" name="Int. J. Syst. Evol. Microbiol.">
        <title>Solimonas terrae sp. nov., isolated from soil.</title>
        <authorList>
            <person name="Kim S.J."/>
            <person name="Moon J.Y."/>
            <person name="Weon H.Y."/>
            <person name="Ahn J.H."/>
            <person name="Chen W.M."/>
            <person name="Kwon S.W."/>
        </authorList>
    </citation>
    <scope>NUCLEOTIDE SEQUENCE [LARGE SCALE GENOMIC DNA]</scope>
    <source>
        <strain evidence="4 5">KIS83-12</strain>
    </source>
</reference>
<feature type="chain" id="PRO_5027013530" description="DUF6438 domain-containing protein" evidence="2">
    <location>
        <begin position="22"/>
        <end position="188"/>
    </location>
</feature>
<dbReference type="RefSeq" id="WP_166251982.1">
    <property type="nucleotide sequence ID" value="NZ_JAAMOW010000002.1"/>
</dbReference>
<proteinExistence type="predicted"/>
<evidence type="ECO:0000259" key="3">
    <source>
        <dbReference type="Pfam" id="PF20033"/>
    </source>
</evidence>
<sequence length="188" mass="19701">MHISSLTGLALLLGLVSCATAGSRQAPAPPPTATVDAPAAVDQSPLPREGMQMSEFSISMRRGACFGRCPQYRVTIDGAGGVEFVGDRFVNALGSFRGRADMAAVAELRRKAADVFATLADVVPGAAGCRHYATDHPQITLELRTAEGVRTLRHDSGCAAPPAALGELEQLIDSTAQVDEWVSGRAVR</sequence>
<dbReference type="AlphaFoldDB" id="A0A6M2BNR7"/>
<dbReference type="Proteomes" id="UP000472676">
    <property type="component" value="Unassembled WGS sequence"/>
</dbReference>
<keyword evidence="5" id="KW-1185">Reference proteome</keyword>
<dbReference type="Pfam" id="PF20033">
    <property type="entry name" value="DUF6438"/>
    <property type="match status" value="1"/>
</dbReference>
<organism evidence="4 5">
    <name type="scientific">Solimonas terrae</name>
    <dbReference type="NCBI Taxonomy" id="1396819"/>
    <lineage>
        <taxon>Bacteria</taxon>
        <taxon>Pseudomonadati</taxon>
        <taxon>Pseudomonadota</taxon>
        <taxon>Gammaproteobacteria</taxon>
        <taxon>Nevskiales</taxon>
        <taxon>Nevskiaceae</taxon>
        <taxon>Solimonas</taxon>
    </lineage>
</organism>
<evidence type="ECO:0000313" key="5">
    <source>
        <dbReference type="Proteomes" id="UP000472676"/>
    </source>
</evidence>
<dbReference type="EMBL" id="JAAMOW010000002">
    <property type="protein sequence ID" value="NGY03851.1"/>
    <property type="molecule type" value="Genomic_DNA"/>
</dbReference>
<keyword evidence="2" id="KW-0732">Signal</keyword>
<dbReference type="InterPro" id="IPR045497">
    <property type="entry name" value="DUF6438"/>
</dbReference>
<feature type="compositionally biased region" description="Low complexity" evidence="1">
    <location>
        <begin position="33"/>
        <end position="42"/>
    </location>
</feature>
<feature type="domain" description="DUF6438" evidence="3">
    <location>
        <begin position="57"/>
        <end position="174"/>
    </location>
</feature>